<proteinExistence type="predicted"/>
<dbReference type="Proteomes" id="UP000653231">
    <property type="component" value="Unassembled WGS sequence"/>
</dbReference>
<reference evidence="2 3" key="1">
    <citation type="submission" date="2020-09" db="EMBL/GenBank/DDBJ databases">
        <title>Actinomycete isolated from the Camponotus japonicus Mayr.</title>
        <authorList>
            <person name="Gong X."/>
        </authorList>
    </citation>
    <scope>NUCLEOTIDE SEQUENCE [LARGE SCALE GENOMIC DNA]</scope>
    <source>
        <strain evidence="2 3">2C-HV3</strain>
    </source>
</reference>
<protein>
    <submittedName>
        <fullName evidence="2">Uncharacterized protein</fullName>
    </submittedName>
</protein>
<evidence type="ECO:0000313" key="2">
    <source>
        <dbReference type="EMBL" id="MBD3142001.1"/>
    </source>
</evidence>
<keyword evidence="3" id="KW-1185">Reference proteome</keyword>
<feature type="region of interest" description="Disordered" evidence="1">
    <location>
        <begin position="37"/>
        <end position="67"/>
    </location>
</feature>
<organism evidence="2 3">
    <name type="scientific">Microbispora bryophytorum subsp. camponoti</name>
    <dbReference type="NCBI Taxonomy" id="1677852"/>
    <lineage>
        <taxon>Bacteria</taxon>
        <taxon>Bacillati</taxon>
        <taxon>Actinomycetota</taxon>
        <taxon>Actinomycetes</taxon>
        <taxon>Streptosporangiales</taxon>
        <taxon>Streptosporangiaceae</taxon>
        <taxon>Microbispora</taxon>
    </lineage>
</organism>
<name>A0ABR8KVK7_9ACTN</name>
<dbReference type="RefSeq" id="WP_191049970.1">
    <property type="nucleotide sequence ID" value="NZ_JACXRZ010000002.1"/>
</dbReference>
<gene>
    <name evidence="2" type="ORF">IEQ31_02180</name>
</gene>
<dbReference type="EMBL" id="JACXRZ010000002">
    <property type="protein sequence ID" value="MBD3142001.1"/>
    <property type="molecule type" value="Genomic_DNA"/>
</dbReference>
<feature type="region of interest" description="Disordered" evidence="1">
    <location>
        <begin position="1"/>
        <end position="21"/>
    </location>
</feature>
<evidence type="ECO:0000313" key="3">
    <source>
        <dbReference type="Proteomes" id="UP000653231"/>
    </source>
</evidence>
<feature type="compositionally biased region" description="Polar residues" evidence="1">
    <location>
        <begin position="37"/>
        <end position="51"/>
    </location>
</feature>
<accession>A0ABR8KVK7</accession>
<comment type="caution">
    <text evidence="2">The sequence shown here is derived from an EMBL/GenBank/DDBJ whole genome shotgun (WGS) entry which is preliminary data.</text>
</comment>
<sequence>MDSSVATITAPTTSSVISGDGNGTLVAGAAQEGIDLSFNSGLDNQPGTETSDVLDDRPALDRRLGRS</sequence>
<evidence type="ECO:0000256" key="1">
    <source>
        <dbReference type="SAM" id="MobiDB-lite"/>
    </source>
</evidence>
<feature type="compositionally biased region" description="Polar residues" evidence="1">
    <location>
        <begin position="1"/>
        <end position="17"/>
    </location>
</feature>
<feature type="compositionally biased region" description="Basic and acidic residues" evidence="1">
    <location>
        <begin position="54"/>
        <end position="67"/>
    </location>
</feature>